<proteinExistence type="predicted"/>
<sequence>MELKIPAFPVLEPLSKATQTALSPLDFLPTDFLEIDLDKEGELNHFHVQAVCLKKCPSNMLTSNDGAAVPDYVQTPEGAFYKDPAYYHYPSYAASNIWFKRVPERSQKGYGSWRLAGTDYTALLIHHIWPHHKLIFKSEGAQLLYIFLLTRFFSQTKNAAIAAAFKLNGTVPEMPVDFIEHPTLPLTDYQKVAFYISLDNAAYCLFMEQGTGKTPVIINRVCLEAARKRSAGKGMYRVLIICPQQVRINWEREFARFATVPGKTCILRGGKIGKIRSLIDTIRSEEDCAWSAGIISIDSIGSIWEGLKNVKDWDLVIIDESHKIKNYQSKRFKDLMKIDEQRANAKEILT</sequence>
<evidence type="ECO:0000259" key="1">
    <source>
        <dbReference type="Pfam" id="PF00176"/>
    </source>
</evidence>
<feature type="non-terminal residue" evidence="2">
    <location>
        <position position="350"/>
    </location>
</feature>
<dbReference type="AlphaFoldDB" id="A0A0F9AY37"/>
<protein>
    <recommendedName>
        <fullName evidence="1">SNF2 N-terminal domain-containing protein</fullName>
    </recommendedName>
</protein>
<gene>
    <name evidence="2" type="ORF">LCGC14_2516910</name>
</gene>
<organism evidence="2">
    <name type="scientific">marine sediment metagenome</name>
    <dbReference type="NCBI Taxonomy" id="412755"/>
    <lineage>
        <taxon>unclassified sequences</taxon>
        <taxon>metagenomes</taxon>
        <taxon>ecological metagenomes</taxon>
    </lineage>
</organism>
<comment type="caution">
    <text evidence="2">The sequence shown here is derived from an EMBL/GenBank/DDBJ whole genome shotgun (WGS) entry which is preliminary data.</text>
</comment>
<dbReference type="PANTHER" id="PTHR10799">
    <property type="entry name" value="SNF2/RAD54 HELICASE FAMILY"/>
    <property type="match status" value="1"/>
</dbReference>
<name>A0A0F9AY37_9ZZZZ</name>
<evidence type="ECO:0000313" key="2">
    <source>
        <dbReference type="EMBL" id="KKL14315.1"/>
    </source>
</evidence>
<dbReference type="InterPro" id="IPR000330">
    <property type="entry name" value="SNF2_N"/>
</dbReference>
<dbReference type="InterPro" id="IPR027417">
    <property type="entry name" value="P-loop_NTPase"/>
</dbReference>
<dbReference type="GO" id="GO:0005524">
    <property type="term" value="F:ATP binding"/>
    <property type="evidence" value="ECO:0007669"/>
    <property type="project" value="InterPro"/>
</dbReference>
<dbReference type="SUPFAM" id="SSF52540">
    <property type="entry name" value="P-loop containing nucleoside triphosphate hydrolases"/>
    <property type="match status" value="1"/>
</dbReference>
<reference evidence="2" key="1">
    <citation type="journal article" date="2015" name="Nature">
        <title>Complex archaea that bridge the gap between prokaryotes and eukaryotes.</title>
        <authorList>
            <person name="Spang A."/>
            <person name="Saw J.H."/>
            <person name="Jorgensen S.L."/>
            <person name="Zaremba-Niedzwiedzka K."/>
            <person name="Martijn J."/>
            <person name="Lind A.E."/>
            <person name="van Eijk R."/>
            <person name="Schleper C."/>
            <person name="Guy L."/>
            <person name="Ettema T.J."/>
        </authorList>
    </citation>
    <scope>NUCLEOTIDE SEQUENCE</scope>
</reference>
<dbReference type="EMBL" id="LAZR01040506">
    <property type="protein sequence ID" value="KKL14315.1"/>
    <property type="molecule type" value="Genomic_DNA"/>
</dbReference>
<accession>A0A0F9AY37</accession>
<feature type="domain" description="SNF2 N-terminal" evidence="1">
    <location>
        <begin position="192"/>
        <end position="341"/>
    </location>
</feature>
<dbReference type="Pfam" id="PF00176">
    <property type="entry name" value="SNF2-rel_dom"/>
    <property type="match status" value="1"/>
</dbReference>
<dbReference type="InterPro" id="IPR038718">
    <property type="entry name" value="SNF2-like_sf"/>
</dbReference>
<dbReference type="Gene3D" id="3.40.50.10810">
    <property type="entry name" value="Tandem AAA-ATPase domain"/>
    <property type="match status" value="1"/>
</dbReference>